<keyword evidence="3" id="KW-0624">Polysaccharide degradation</keyword>
<dbReference type="SUPFAM" id="SSF48208">
    <property type="entry name" value="Six-hairpin glycosidases"/>
    <property type="match status" value="1"/>
</dbReference>
<evidence type="ECO:0000256" key="2">
    <source>
        <dbReference type="ARBA" id="ARBA00023277"/>
    </source>
</evidence>
<dbReference type="Gene3D" id="2.60.40.10">
    <property type="entry name" value="Immunoglobulins"/>
    <property type="match status" value="1"/>
</dbReference>
<keyword evidence="2" id="KW-0119">Carbohydrate metabolism</keyword>
<dbReference type="PROSITE" id="PS51257">
    <property type="entry name" value="PROKAR_LIPOPROTEIN"/>
    <property type="match status" value="1"/>
</dbReference>
<keyword evidence="8" id="KW-1185">Reference proteome</keyword>
<comment type="similarity">
    <text evidence="1">Belongs to the glycosyl hydrolase 9 (cellulase E) family.</text>
</comment>
<dbReference type="Gene3D" id="1.50.10.10">
    <property type="match status" value="1"/>
</dbReference>
<dbReference type="InterPro" id="IPR004197">
    <property type="entry name" value="Cellulase_Ig-like"/>
</dbReference>
<feature type="signal peptide" evidence="4">
    <location>
        <begin position="1"/>
        <end position="26"/>
    </location>
</feature>
<keyword evidence="4" id="KW-0732">Signal</keyword>
<reference evidence="7 8" key="1">
    <citation type="submission" date="2018-10" db="EMBL/GenBank/DDBJ databases">
        <title>Genomic Encyclopedia of Type Strains, Phase IV (KMG-IV): sequencing the most valuable type-strain genomes for metagenomic binning, comparative biology and taxonomic classification.</title>
        <authorList>
            <person name="Goeker M."/>
        </authorList>
    </citation>
    <scope>NUCLEOTIDE SEQUENCE [LARGE SCALE GENOMIC DNA]</scope>
    <source>
        <strain evidence="7 8">DSM 22008</strain>
    </source>
</reference>
<dbReference type="RefSeq" id="WP_121099482.1">
    <property type="nucleotide sequence ID" value="NZ_RBII01000001.1"/>
</dbReference>
<feature type="domain" description="Glycoside hydrolase family 9" evidence="5">
    <location>
        <begin position="135"/>
        <end position="620"/>
    </location>
</feature>
<dbReference type="GO" id="GO:0000272">
    <property type="term" value="P:polysaccharide catabolic process"/>
    <property type="evidence" value="ECO:0007669"/>
    <property type="project" value="UniProtKB-KW"/>
</dbReference>
<gene>
    <name evidence="7" type="ORF">DES40_1064</name>
</gene>
<dbReference type="EMBL" id="RBII01000001">
    <property type="protein sequence ID" value="RKQ71735.1"/>
    <property type="molecule type" value="Genomic_DNA"/>
</dbReference>
<feature type="chain" id="PRO_5019297746" evidence="4">
    <location>
        <begin position="27"/>
        <end position="636"/>
    </location>
</feature>
<protein>
    <submittedName>
        <fullName evidence="7">Cellulase-like Ig domain-containing protein</fullName>
    </submittedName>
</protein>
<dbReference type="InterPro" id="IPR012341">
    <property type="entry name" value="6hp_glycosidase-like_sf"/>
</dbReference>
<evidence type="ECO:0000313" key="8">
    <source>
        <dbReference type="Proteomes" id="UP000282211"/>
    </source>
</evidence>
<comment type="caution">
    <text evidence="7">The sequence shown here is derived from an EMBL/GenBank/DDBJ whole genome shotgun (WGS) entry which is preliminary data.</text>
</comment>
<proteinExistence type="inferred from homology"/>
<dbReference type="GO" id="GO:0008810">
    <property type="term" value="F:cellulase activity"/>
    <property type="evidence" value="ECO:0007669"/>
    <property type="project" value="InterPro"/>
</dbReference>
<evidence type="ECO:0000256" key="3">
    <source>
        <dbReference type="ARBA" id="ARBA00023326"/>
    </source>
</evidence>
<name>A0A420WLI0_9PROT</name>
<dbReference type="InParanoid" id="A0A420WLI0"/>
<sequence length="636" mass="70565">MYRVLYIVFLIMVLVLSGCSTPQAFAETPPPILVDQFGYLPDLEKKAIIKDPKIGFDAANSFTPGARYAVINTRTKRVVFEGQPRLWNKGATDKGSGDKVWWFDFSPVTQPGSYVVRDLEKGVQSYPFEISNTVYAPVLKAAFKTFFLQRAGFEKRAKYASAAYADKASHLGKGQDTQARLYNRKDDPRTVRDLRGGWFDAGDYNKYTNWTAEYITVLLSTYVENPVIWTDDFGIPESGNGVPDILDEVKWGLDWLERMQNENGSVLSIMALDSASPPSMAKGASFYGPENTSATIASAGAFAFAAKVFNNHAKYRADSSRYADRAIRAWKWAEENPRVQFFNNDPNYGTEGLAAGQQEVGPERLANKSIIAAIHLYALTQDEYFHKVVEGLYNKIDPMDAGTLNGFEGQMVFDLLYFARLPGVNRGFSSKIKRDYDRNILQGYNGWPAIDNREDAYGAFVDGYWWGSNNIKARRGSLYTQAVLSGVGQRSARDNLNAALGYVHYLHGVNPLGKTYLSNMSALGAENSVNSFYHAWFSEGSKFDDVRTSQYGPAPGFLVGGPNAGYERAACCQSGTCGGYGKAMCELPVARPPVGQPGAKSYADFNEGWPINSWSVTENSNGYQVSYLRLLSKFVR</sequence>
<evidence type="ECO:0000256" key="4">
    <source>
        <dbReference type="SAM" id="SignalP"/>
    </source>
</evidence>
<evidence type="ECO:0000256" key="1">
    <source>
        <dbReference type="ARBA" id="ARBA00007072"/>
    </source>
</evidence>
<feature type="domain" description="Cellulase Ig-like" evidence="6">
    <location>
        <begin position="28"/>
        <end position="117"/>
    </location>
</feature>
<evidence type="ECO:0000259" key="5">
    <source>
        <dbReference type="Pfam" id="PF00759"/>
    </source>
</evidence>
<accession>A0A420WLI0</accession>
<dbReference type="AlphaFoldDB" id="A0A420WLI0"/>
<dbReference type="InterPro" id="IPR013783">
    <property type="entry name" value="Ig-like_fold"/>
</dbReference>
<dbReference type="InterPro" id="IPR014756">
    <property type="entry name" value="Ig_E-set"/>
</dbReference>
<dbReference type="SUPFAM" id="SSF81296">
    <property type="entry name" value="E set domains"/>
    <property type="match status" value="1"/>
</dbReference>
<dbReference type="Proteomes" id="UP000282211">
    <property type="component" value="Unassembled WGS sequence"/>
</dbReference>
<evidence type="ECO:0000313" key="7">
    <source>
        <dbReference type="EMBL" id="RKQ71735.1"/>
    </source>
</evidence>
<dbReference type="OrthoDB" id="9808897at2"/>
<dbReference type="InterPro" id="IPR008928">
    <property type="entry name" value="6-hairpin_glycosidase_sf"/>
</dbReference>
<dbReference type="Pfam" id="PF00759">
    <property type="entry name" value="Glyco_hydro_9"/>
    <property type="match status" value="1"/>
</dbReference>
<evidence type="ECO:0000259" key="6">
    <source>
        <dbReference type="Pfam" id="PF02927"/>
    </source>
</evidence>
<dbReference type="InterPro" id="IPR001701">
    <property type="entry name" value="Glyco_hydro_9"/>
</dbReference>
<dbReference type="Pfam" id="PF02927">
    <property type="entry name" value="CelD_N"/>
    <property type="match status" value="1"/>
</dbReference>
<dbReference type="CDD" id="cd02850">
    <property type="entry name" value="E_set_Cellulase_N"/>
    <property type="match status" value="1"/>
</dbReference>
<organism evidence="7 8">
    <name type="scientific">Litorimonas taeanensis</name>
    <dbReference type="NCBI Taxonomy" id="568099"/>
    <lineage>
        <taxon>Bacteria</taxon>
        <taxon>Pseudomonadati</taxon>
        <taxon>Pseudomonadota</taxon>
        <taxon>Alphaproteobacteria</taxon>
        <taxon>Maricaulales</taxon>
        <taxon>Robiginitomaculaceae</taxon>
    </lineage>
</organism>